<dbReference type="PANTHER" id="PTHR10458">
    <property type="entry name" value="PEPTIDE DEFORMYLASE"/>
    <property type="match status" value="1"/>
</dbReference>
<comment type="similarity">
    <text evidence="1 2">Belongs to the polypeptide deformylase family.</text>
</comment>
<dbReference type="NCBIfam" id="NF001159">
    <property type="entry name" value="PRK00150.1-3"/>
    <property type="match status" value="1"/>
</dbReference>
<evidence type="ECO:0000256" key="2">
    <source>
        <dbReference type="HAMAP-Rule" id="MF_00163"/>
    </source>
</evidence>
<comment type="cofactor">
    <cofactor evidence="2">
        <name>Fe(2+)</name>
        <dbReference type="ChEBI" id="CHEBI:29033"/>
    </cofactor>
    <text evidence="2">Binds 1 Fe(2+) ion.</text>
</comment>
<dbReference type="GO" id="GO:0042586">
    <property type="term" value="F:peptide deformylase activity"/>
    <property type="evidence" value="ECO:0007669"/>
    <property type="project" value="UniProtKB-UniRule"/>
</dbReference>
<keyword evidence="2" id="KW-0408">Iron</keyword>
<dbReference type="PRINTS" id="PR01576">
    <property type="entry name" value="PDEFORMYLASE"/>
</dbReference>
<keyword evidence="2 3" id="KW-0378">Hydrolase</keyword>
<evidence type="ECO:0000313" key="4">
    <source>
        <dbReference type="Proteomes" id="UP000250796"/>
    </source>
</evidence>
<dbReference type="PANTHER" id="PTHR10458:SF22">
    <property type="entry name" value="PEPTIDE DEFORMYLASE"/>
    <property type="match status" value="1"/>
</dbReference>
<reference evidence="3 4" key="1">
    <citation type="submission" date="2017-01" db="EMBL/GenBank/DDBJ databases">
        <authorList>
            <person name="Erauso G."/>
        </authorList>
    </citation>
    <scope>NUCLEOTIDE SEQUENCE [LARGE SCALE GENOMIC DNA]</scope>
    <source>
        <strain evidence="3">MESINF1</strain>
    </source>
</reference>
<dbReference type="AlphaFoldDB" id="A0A7Z7LFG9"/>
<protein>
    <recommendedName>
        <fullName evidence="2">Peptide deformylase</fullName>
        <shortName evidence="2">PDF</shortName>
        <ecNumber evidence="2">3.5.1.88</ecNumber>
    </recommendedName>
    <alternativeName>
        <fullName evidence="2">Polypeptide deformylase</fullName>
    </alternativeName>
</protein>
<dbReference type="EC" id="3.5.1.88" evidence="2"/>
<dbReference type="PIRSF" id="PIRSF004749">
    <property type="entry name" value="Pep_def"/>
    <property type="match status" value="1"/>
</dbReference>
<keyword evidence="2" id="KW-0479">Metal-binding</keyword>
<evidence type="ECO:0000256" key="1">
    <source>
        <dbReference type="ARBA" id="ARBA00010759"/>
    </source>
</evidence>
<comment type="catalytic activity">
    <reaction evidence="2">
        <text>N-terminal N-formyl-L-methionyl-[peptide] + H2O = N-terminal L-methionyl-[peptide] + formate</text>
        <dbReference type="Rhea" id="RHEA:24420"/>
        <dbReference type="Rhea" id="RHEA-COMP:10639"/>
        <dbReference type="Rhea" id="RHEA-COMP:10640"/>
        <dbReference type="ChEBI" id="CHEBI:15377"/>
        <dbReference type="ChEBI" id="CHEBI:15740"/>
        <dbReference type="ChEBI" id="CHEBI:49298"/>
        <dbReference type="ChEBI" id="CHEBI:64731"/>
        <dbReference type="EC" id="3.5.1.88"/>
    </reaction>
</comment>
<dbReference type="EMBL" id="LS974202">
    <property type="protein sequence ID" value="SSC12488.1"/>
    <property type="molecule type" value="Genomic_DNA"/>
</dbReference>
<dbReference type="Proteomes" id="UP000250796">
    <property type="component" value="Chromosome MESINF"/>
</dbReference>
<dbReference type="KEGG" id="minf:MESINF_1039"/>
<gene>
    <name evidence="2 3" type="primary">def</name>
    <name evidence="3" type="ORF">MESINF_1039</name>
</gene>
<feature type="binding site" evidence="2">
    <location>
        <position position="132"/>
    </location>
    <ligand>
        <name>Fe cation</name>
        <dbReference type="ChEBI" id="CHEBI:24875"/>
    </ligand>
</feature>
<feature type="active site" evidence="2">
    <location>
        <position position="133"/>
    </location>
</feature>
<dbReference type="CDD" id="cd00487">
    <property type="entry name" value="Pep_deformylase"/>
    <property type="match status" value="1"/>
</dbReference>
<organism evidence="3 4">
    <name type="scientific">Mesotoga infera</name>
    <dbReference type="NCBI Taxonomy" id="1236046"/>
    <lineage>
        <taxon>Bacteria</taxon>
        <taxon>Thermotogati</taxon>
        <taxon>Thermotogota</taxon>
        <taxon>Thermotogae</taxon>
        <taxon>Kosmotogales</taxon>
        <taxon>Kosmotogaceae</taxon>
        <taxon>Mesotoga</taxon>
    </lineage>
</organism>
<evidence type="ECO:0000313" key="3">
    <source>
        <dbReference type="EMBL" id="SSC12488.1"/>
    </source>
</evidence>
<dbReference type="Pfam" id="PF01327">
    <property type="entry name" value="Pep_deformylase"/>
    <property type="match status" value="1"/>
</dbReference>
<dbReference type="Gene3D" id="3.90.45.10">
    <property type="entry name" value="Peptide deformylase"/>
    <property type="match status" value="1"/>
</dbReference>
<dbReference type="NCBIfam" id="TIGR00079">
    <property type="entry name" value="pept_deformyl"/>
    <property type="match status" value="1"/>
</dbReference>
<feature type="binding site" evidence="2">
    <location>
        <position position="90"/>
    </location>
    <ligand>
        <name>Fe cation</name>
        <dbReference type="ChEBI" id="CHEBI:24875"/>
    </ligand>
</feature>
<dbReference type="GO" id="GO:0046872">
    <property type="term" value="F:metal ion binding"/>
    <property type="evidence" value="ECO:0007669"/>
    <property type="project" value="UniProtKB-KW"/>
</dbReference>
<dbReference type="HAMAP" id="MF_00163">
    <property type="entry name" value="Pep_deformylase"/>
    <property type="match status" value="1"/>
</dbReference>
<dbReference type="InterPro" id="IPR023635">
    <property type="entry name" value="Peptide_deformylase"/>
</dbReference>
<name>A0A7Z7LFG9_9BACT</name>
<sequence length="166" mass="19011">MGKDMKVIYIGNPLLRLVAKKIEVFDEKLREFVEELSKTMYVEDGVGLAAPQVGISKRIFVYDAGEGIRVVINPEFLWKSEETVKMEEGCLSIPGIYADLFRPSRVRLRYQDVEGNFHEEELSEYAARIVQHEADHLDGVLFVDHLSAAKRALLKSKLNQIMREKV</sequence>
<dbReference type="GO" id="GO:0006412">
    <property type="term" value="P:translation"/>
    <property type="evidence" value="ECO:0007669"/>
    <property type="project" value="UniProtKB-UniRule"/>
</dbReference>
<keyword evidence="2" id="KW-0648">Protein biosynthesis</keyword>
<dbReference type="SUPFAM" id="SSF56420">
    <property type="entry name" value="Peptide deformylase"/>
    <property type="match status" value="1"/>
</dbReference>
<comment type="function">
    <text evidence="2">Removes the formyl group from the N-terminal Met of newly synthesized proteins. Requires at least a dipeptide for an efficient rate of reaction. N-terminal L-methionine is a prerequisite for activity but the enzyme has broad specificity at other positions.</text>
</comment>
<accession>A0A7Z7LFG9</accession>
<keyword evidence="4" id="KW-1185">Reference proteome</keyword>
<dbReference type="InterPro" id="IPR036821">
    <property type="entry name" value="Peptide_deformylase_sf"/>
</dbReference>
<feature type="binding site" evidence="2">
    <location>
        <position position="136"/>
    </location>
    <ligand>
        <name>Fe cation</name>
        <dbReference type="ChEBI" id="CHEBI:24875"/>
    </ligand>
</feature>
<proteinExistence type="inferred from homology"/>